<dbReference type="PROSITE" id="PS50076">
    <property type="entry name" value="DNAJ_2"/>
    <property type="match status" value="1"/>
</dbReference>
<evidence type="ECO:0000256" key="7">
    <source>
        <dbReference type="SAM" id="MobiDB-lite"/>
    </source>
</evidence>
<evidence type="ECO:0000256" key="5">
    <source>
        <dbReference type="ARBA" id="ARBA00023186"/>
    </source>
</evidence>
<dbReference type="InterPro" id="IPR018253">
    <property type="entry name" value="DnaJ_domain_CS"/>
</dbReference>
<dbReference type="Pfam" id="PF01556">
    <property type="entry name" value="DnaJ_C"/>
    <property type="match status" value="1"/>
</dbReference>
<dbReference type="Pfam" id="PF00226">
    <property type="entry name" value="DnaJ"/>
    <property type="match status" value="1"/>
</dbReference>
<gene>
    <name evidence="11" type="ORF">E0L32_002380</name>
</gene>
<dbReference type="GeneID" id="41969827"/>
<feature type="zinc finger region" description="CR-type" evidence="6">
    <location>
        <begin position="166"/>
        <end position="248"/>
    </location>
</feature>
<dbReference type="Gene3D" id="2.10.230.10">
    <property type="entry name" value="Heat shock protein DnaJ, cysteine-rich domain"/>
    <property type="match status" value="1"/>
</dbReference>
<evidence type="ECO:0000256" key="2">
    <source>
        <dbReference type="ARBA" id="ARBA00022737"/>
    </source>
</evidence>
<evidence type="ECO:0000259" key="10">
    <source>
        <dbReference type="PROSITE" id="PS51188"/>
    </source>
</evidence>
<dbReference type="CDD" id="cd06257">
    <property type="entry name" value="DnaJ"/>
    <property type="match status" value="1"/>
</dbReference>
<dbReference type="PROSITE" id="PS00636">
    <property type="entry name" value="DNAJ_1"/>
    <property type="match status" value="1"/>
</dbReference>
<dbReference type="GO" id="GO:0051082">
    <property type="term" value="F:unfolded protein binding"/>
    <property type="evidence" value="ECO:0007669"/>
    <property type="project" value="InterPro"/>
</dbReference>
<keyword evidence="5" id="KW-0143">Chaperone</keyword>
<accession>A0A507ALA7</accession>
<evidence type="ECO:0000256" key="8">
    <source>
        <dbReference type="SAM" id="SignalP"/>
    </source>
</evidence>
<feature type="compositionally biased region" description="Low complexity" evidence="7">
    <location>
        <begin position="428"/>
        <end position="440"/>
    </location>
</feature>
<comment type="caution">
    <text evidence="11">The sequence shown here is derived from an EMBL/GenBank/DDBJ whole genome shotgun (WGS) entry which is preliminary data.</text>
</comment>
<evidence type="ECO:0000313" key="12">
    <source>
        <dbReference type="Proteomes" id="UP000319257"/>
    </source>
</evidence>
<dbReference type="SUPFAM" id="SSF57938">
    <property type="entry name" value="DnaJ/Hsp40 cysteine-rich domain"/>
    <property type="match status" value="1"/>
</dbReference>
<dbReference type="PROSITE" id="PS51188">
    <property type="entry name" value="ZF_CR"/>
    <property type="match status" value="1"/>
</dbReference>
<dbReference type="Gene3D" id="2.60.260.20">
    <property type="entry name" value="Urease metallochaperone UreE, N-terminal domain"/>
    <property type="match status" value="2"/>
</dbReference>
<feature type="domain" description="J" evidence="9">
    <location>
        <begin position="45"/>
        <end position="110"/>
    </location>
</feature>
<dbReference type="GO" id="GO:0006457">
    <property type="term" value="P:protein folding"/>
    <property type="evidence" value="ECO:0007669"/>
    <property type="project" value="InterPro"/>
</dbReference>
<dbReference type="FunCoup" id="A0A507ALA7">
    <property type="interactions" value="429"/>
</dbReference>
<name>A0A507ALA7_9PEZI</name>
<keyword evidence="1 6" id="KW-0479">Metal-binding</keyword>
<dbReference type="Pfam" id="PF00684">
    <property type="entry name" value="DnaJ_CXXCXGXG"/>
    <property type="match status" value="1"/>
</dbReference>
<dbReference type="AlphaFoldDB" id="A0A507ALA7"/>
<dbReference type="GO" id="GO:0030544">
    <property type="term" value="F:Hsp70 protein binding"/>
    <property type="evidence" value="ECO:0007669"/>
    <property type="project" value="InterPro"/>
</dbReference>
<dbReference type="STRING" id="1093900.A0A507ALA7"/>
<dbReference type="Gene3D" id="1.10.287.110">
    <property type="entry name" value="DnaJ domain"/>
    <property type="match status" value="1"/>
</dbReference>
<dbReference type="InterPro" id="IPR002939">
    <property type="entry name" value="DnaJ_C"/>
</dbReference>
<keyword evidence="8" id="KW-0732">Signal</keyword>
<evidence type="ECO:0000256" key="3">
    <source>
        <dbReference type="ARBA" id="ARBA00022771"/>
    </source>
</evidence>
<dbReference type="RefSeq" id="XP_030988595.1">
    <property type="nucleotide sequence ID" value="XM_031136562.1"/>
</dbReference>
<evidence type="ECO:0000313" key="11">
    <source>
        <dbReference type="EMBL" id="TPX06884.1"/>
    </source>
</evidence>
<keyword evidence="4 6" id="KW-0862">Zinc</keyword>
<feature type="chain" id="PRO_5021335606" description="DnaJ-like protein" evidence="8">
    <location>
        <begin position="21"/>
        <end position="440"/>
    </location>
</feature>
<evidence type="ECO:0000256" key="1">
    <source>
        <dbReference type="ARBA" id="ARBA00022723"/>
    </source>
</evidence>
<dbReference type="CDD" id="cd10747">
    <property type="entry name" value="DnaJ_C"/>
    <property type="match status" value="1"/>
</dbReference>
<dbReference type="GO" id="GO:0008270">
    <property type="term" value="F:zinc ion binding"/>
    <property type="evidence" value="ECO:0007669"/>
    <property type="project" value="UniProtKB-KW"/>
</dbReference>
<reference evidence="11 12" key="1">
    <citation type="submission" date="2019-06" db="EMBL/GenBank/DDBJ databases">
        <title>Draft genome sequence of the filamentous fungus Phialemoniopsis curvata isolated from diesel fuel.</title>
        <authorList>
            <person name="Varaljay V.A."/>
            <person name="Lyon W.J."/>
            <person name="Crouch A.L."/>
            <person name="Drake C.E."/>
            <person name="Hollomon J.M."/>
            <person name="Nadeau L.J."/>
            <person name="Nunn H.S."/>
            <person name="Stevenson B.S."/>
            <person name="Bojanowski C.L."/>
            <person name="Crookes-Goodson W.J."/>
        </authorList>
    </citation>
    <scope>NUCLEOTIDE SEQUENCE [LARGE SCALE GENOMIC DNA]</scope>
    <source>
        <strain evidence="11 12">D216</strain>
    </source>
</reference>
<feature type="signal peptide" evidence="8">
    <location>
        <begin position="1"/>
        <end position="20"/>
    </location>
</feature>
<keyword evidence="2" id="KW-0677">Repeat</keyword>
<dbReference type="SUPFAM" id="SSF46565">
    <property type="entry name" value="Chaperone J-domain"/>
    <property type="match status" value="1"/>
</dbReference>
<dbReference type="InterPro" id="IPR036410">
    <property type="entry name" value="HSP_DnaJ_Cys-rich_dom_sf"/>
</dbReference>
<protein>
    <recommendedName>
        <fullName evidence="13">DnaJ-like protein</fullName>
    </recommendedName>
</protein>
<evidence type="ECO:0000259" key="9">
    <source>
        <dbReference type="PROSITE" id="PS50076"/>
    </source>
</evidence>
<dbReference type="InterPro" id="IPR044713">
    <property type="entry name" value="DNJA1/2-like"/>
</dbReference>
<dbReference type="InterPro" id="IPR001623">
    <property type="entry name" value="DnaJ_domain"/>
</dbReference>
<dbReference type="InterPro" id="IPR008971">
    <property type="entry name" value="HSP40/DnaJ_pept-bd"/>
</dbReference>
<organism evidence="11 12">
    <name type="scientific">Thyridium curvatum</name>
    <dbReference type="NCBI Taxonomy" id="1093900"/>
    <lineage>
        <taxon>Eukaryota</taxon>
        <taxon>Fungi</taxon>
        <taxon>Dikarya</taxon>
        <taxon>Ascomycota</taxon>
        <taxon>Pezizomycotina</taxon>
        <taxon>Sordariomycetes</taxon>
        <taxon>Sordariomycetidae</taxon>
        <taxon>Thyridiales</taxon>
        <taxon>Thyridiaceae</taxon>
        <taxon>Thyridium</taxon>
    </lineage>
</organism>
<dbReference type="InParanoid" id="A0A507ALA7"/>
<dbReference type="PANTHER" id="PTHR43888">
    <property type="entry name" value="DNAJ-LIKE-2, ISOFORM A-RELATED"/>
    <property type="match status" value="1"/>
</dbReference>
<dbReference type="EMBL" id="SKBQ01000009">
    <property type="protein sequence ID" value="TPX06884.1"/>
    <property type="molecule type" value="Genomic_DNA"/>
</dbReference>
<keyword evidence="12" id="KW-1185">Reference proteome</keyword>
<feature type="domain" description="CR-type" evidence="10">
    <location>
        <begin position="166"/>
        <end position="248"/>
    </location>
</feature>
<feature type="compositionally biased region" description="Basic and acidic residues" evidence="7">
    <location>
        <begin position="417"/>
        <end position="427"/>
    </location>
</feature>
<dbReference type="PRINTS" id="PR00625">
    <property type="entry name" value="JDOMAIN"/>
</dbReference>
<dbReference type="InterPro" id="IPR036869">
    <property type="entry name" value="J_dom_sf"/>
</dbReference>
<feature type="region of interest" description="Disordered" evidence="7">
    <location>
        <begin position="417"/>
        <end position="440"/>
    </location>
</feature>
<dbReference type="OrthoDB" id="550424at2759"/>
<proteinExistence type="predicted"/>
<keyword evidence="3 6" id="KW-0863">Zinc-finger</keyword>
<dbReference type="SUPFAM" id="SSF49493">
    <property type="entry name" value="HSP40/DnaJ peptide-binding domain"/>
    <property type="match status" value="2"/>
</dbReference>
<evidence type="ECO:0000256" key="6">
    <source>
        <dbReference type="PROSITE-ProRule" id="PRU00546"/>
    </source>
</evidence>
<dbReference type="SMART" id="SM00271">
    <property type="entry name" value="DnaJ"/>
    <property type="match status" value="1"/>
</dbReference>
<dbReference type="CDD" id="cd10719">
    <property type="entry name" value="DnaJ_zf"/>
    <property type="match status" value="1"/>
</dbReference>
<dbReference type="FunFam" id="2.10.230.10:FF:000001">
    <property type="entry name" value="DnaJ subfamily A member 2"/>
    <property type="match status" value="1"/>
</dbReference>
<evidence type="ECO:0000256" key="4">
    <source>
        <dbReference type="ARBA" id="ARBA00022833"/>
    </source>
</evidence>
<evidence type="ECO:0008006" key="13">
    <source>
        <dbReference type="Google" id="ProtNLM"/>
    </source>
</evidence>
<dbReference type="InterPro" id="IPR001305">
    <property type="entry name" value="HSP_DnaJ_Cys-rich_dom"/>
</dbReference>
<sequence length="440" mass="48925">MLLCRAALLLFLSLIHLVLCAEDYYKVTSLFLSPFSGSRTLANLDSRQVLGISKSASDKEIKSAYRQLSKKFHPDKNPGDETAKEKFVEVSEAYEALSDPELRKVYDQYGHEGVKQRQQGGNFQHQNPFDIFSRFFGGGGHFQGGQRRGPNVEVKLAIALRDFYSGRATEFQWEKQQICEECDGTGSADGVVEQCGTCGGHGVRIQRHQIAPGMFQQVQTQCDACGGRGKTIRHRCPACGGNRVVRKPTTVHINILPGMAKESRVVYENEADASPDYVAGDLVVTLAEKEPDLEQDNPDHVDGVFMRRKGDDLHWKEVIGLREAWMGGWTRNLTHLDGHVVRLGRREGQVVQSGQVDVIKGQGMPIFHEDGDSVYHETQYGDLLVEYVVVIPDQADPAMLKEIKAVFDKWQKKTGVDLHKDSGRPDIPDAAGGPPAHEEL</sequence>
<dbReference type="Proteomes" id="UP000319257">
    <property type="component" value="Unassembled WGS sequence"/>
</dbReference>